<dbReference type="PROSITE" id="PS50943">
    <property type="entry name" value="HTH_CROC1"/>
    <property type="match status" value="1"/>
</dbReference>
<accession>I4EH45</accession>
<sequence>MPHEVQRELVITVLLPEDQGRRGGGRPKVHRFRNQLLDLGPQLRQFRLQHDLTQAEIAQVVGARGESTVCQWERGRNVPDGVRRERVMALLGGQLWPQLRAVLVAGKGMPRCWQRAVRWYRRISRDREQREQVGVVVARGVAQLRAVDDLEGLREQYRADDGGWLRDIAGQLAAPPEPEIEVRRVELAVYGLRWLEIVHGFRFDLSQSLEQQGP</sequence>
<dbReference type="AlphaFoldDB" id="I4EH45"/>
<dbReference type="GO" id="GO:0003677">
    <property type="term" value="F:DNA binding"/>
    <property type="evidence" value="ECO:0007669"/>
    <property type="project" value="InterPro"/>
</dbReference>
<protein>
    <recommendedName>
        <fullName evidence="1">HTH cro/C1-type domain-containing protein</fullName>
    </recommendedName>
</protein>
<dbReference type="InterPro" id="IPR010982">
    <property type="entry name" value="Lambda_DNA-bd_dom_sf"/>
</dbReference>
<dbReference type="RefSeq" id="WP_008477832.1">
    <property type="nucleotide sequence ID" value="NZ_CAGS01000225.1"/>
</dbReference>
<name>I4EH45_9BACT</name>
<gene>
    <name evidence="2" type="ORF">NITHO_3000001</name>
</gene>
<keyword evidence="3" id="KW-1185">Reference proteome</keyword>
<evidence type="ECO:0000313" key="2">
    <source>
        <dbReference type="EMBL" id="CCF84007.1"/>
    </source>
</evidence>
<dbReference type="Gene3D" id="1.10.260.40">
    <property type="entry name" value="lambda repressor-like DNA-binding domains"/>
    <property type="match status" value="1"/>
</dbReference>
<dbReference type="SUPFAM" id="SSF47413">
    <property type="entry name" value="lambda repressor-like DNA-binding domains"/>
    <property type="match status" value="1"/>
</dbReference>
<evidence type="ECO:0000259" key="1">
    <source>
        <dbReference type="PROSITE" id="PS50943"/>
    </source>
</evidence>
<reference evidence="2 3" key="1">
    <citation type="journal article" date="2012" name="ISME J.">
        <title>Nitrification expanded: discovery, physiology and genomics of a nitrite-oxidizing bacterium from the phylum Chloroflexi.</title>
        <authorList>
            <person name="Sorokin D.Y."/>
            <person name="Lucker S."/>
            <person name="Vejmelkova D."/>
            <person name="Kostrikina N.A."/>
            <person name="Kleerebezem R."/>
            <person name="Rijpstra W.I."/>
            <person name="Damste J.S."/>
            <person name="Le Paslier D."/>
            <person name="Muyzer G."/>
            <person name="Wagner M."/>
            <person name="van Loosdrecht M.C."/>
            <person name="Daims H."/>
        </authorList>
    </citation>
    <scope>NUCLEOTIDE SEQUENCE [LARGE SCALE GENOMIC DNA]</scope>
    <source>
        <strain evidence="3">none</strain>
    </source>
</reference>
<evidence type="ECO:0000313" key="3">
    <source>
        <dbReference type="Proteomes" id="UP000004221"/>
    </source>
</evidence>
<dbReference type="InterPro" id="IPR001387">
    <property type="entry name" value="Cro/C1-type_HTH"/>
</dbReference>
<dbReference type="Proteomes" id="UP000004221">
    <property type="component" value="Unassembled WGS sequence"/>
</dbReference>
<dbReference type="CDD" id="cd00093">
    <property type="entry name" value="HTH_XRE"/>
    <property type="match status" value="1"/>
</dbReference>
<organism evidence="2 3">
    <name type="scientific">Nitrolancea hollandica Lb</name>
    <dbReference type="NCBI Taxonomy" id="1129897"/>
    <lineage>
        <taxon>Bacteria</taxon>
        <taxon>Pseudomonadati</taxon>
        <taxon>Thermomicrobiota</taxon>
        <taxon>Thermomicrobia</taxon>
        <taxon>Sphaerobacterales</taxon>
        <taxon>Sphaerobacterineae</taxon>
        <taxon>Sphaerobacteraceae</taxon>
        <taxon>Nitrolancea</taxon>
    </lineage>
</organism>
<dbReference type="EMBL" id="CAGS01000225">
    <property type="protein sequence ID" value="CCF84007.1"/>
    <property type="molecule type" value="Genomic_DNA"/>
</dbReference>
<feature type="domain" description="HTH cro/C1-type" evidence="1">
    <location>
        <begin position="43"/>
        <end position="80"/>
    </location>
</feature>
<comment type="caution">
    <text evidence="2">The sequence shown here is derived from an EMBL/GenBank/DDBJ whole genome shotgun (WGS) entry which is preliminary data.</text>
</comment>
<proteinExistence type="predicted"/>